<reference evidence="3 4" key="1">
    <citation type="submission" date="2024-04" db="EMBL/GenBank/DDBJ databases">
        <title>The reference genome of an endangered Asteraceae, Deinandra increscens subsp. villosa, native to the Central Coast of California.</title>
        <authorList>
            <person name="Guilliams M."/>
            <person name="Hasenstab-Lehman K."/>
            <person name="Meyer R."/>
            <person name="Mcevoy S."/>
        </authorList>
    </citation>
    <scope>NUCLEOTIDE SEQUENCE [LARGE SCALE GENOMIC DNA]</scope>
    <source>
        <tissue evidence="3">Leaf</tissue>
    </source>
</reference>
<dbReference type="InterPro" id="IPR000415">
    <property type="entry name" value="Nitroreductase-like"/>
</dbReference>
<accession>A0AAP0GQ60</accession>
<evidence type="ECO:0000313" key="3">
    <source>
        <dbReference type="EMBL" id="KAK9058963.1"/>
    </source>
</evidence>
<dbReference type="SUPFAM" id="SSF55469">
    <property type="entry name" value="FMN-dependent nitroreductase-like"/>
    <property type="match status" value="2"/>
</dbReference>
<dbReference type="Gene3D" id="3.40.109.10">
    <property type="entry name" value="NADH Oxidase"/>
    <property type="match status" value="2"/>
</dbReference>
<feature type="chain" id="PRO_5042978692" description="Nitroreductase domain-containing protein" evidence="1">
    <location>
        <begin position="26"/>
        <end position="619"/>
    </location>
</feature>
<gene>
    <name evidence="3" type="ORF">SSX86_021581</name>
</gene>
<dbReference type="CDD" id="cd02142">
    <property type="entry name" value="McbC_SagB-like_oxidoreductase"/>
    <property type="match status" value="2"/>
</dbReference>
<feature type="signal peptide" evidence="1">
    <location>
        <begin position="1"/>
        <end position="25"/>
    </location>
</feature>
<dbReference type="AlphaFoldDB" id="A0AAP0GQ60"/>
<feature type="domain" description="Nitroreductase" evidence="2">
    <location>
        <begin position="123"/>
        <end position="275"/>
    </location>
</feature>
<dbReference type="GO" id="GO:0016491">
    <property type="term" value="F:oxidoreductase activity"/>
    <property type="evidence" value="ECO:0007669"/>
    <property type="project" value="InterPro"/>
</dbReference>
<dbReference type="PANTHER" id="PTHR42741">
    <property type="entry name" value="NITROREDUCTASE FAMILY PROTEIN"/>
    <property type="match status" value="1"/>
</dbReference>
<keyword evidence="1" id="KW-0732">Signal</keyword>
<organism evidence="3 4">
    <name type="scientific">Deinandra increscens subsp. villosa</name>
    <dbReference type="NCBI Taxonomy" id="3103831"/>
    <lineage>
        <taxon>Eukaryota</taxon>
        <taxon>Viridiplantae</taxon>
        <taxon>Streptophyta</taxon>
        <taxon>Embryophyta</taxon>
        <taxon>Tracheophyta</taxon>
        <taxon>Spermatophyta</taxon>
        <taxon>Magnoliopsida</taxon>
        <taxon>eudicotyledons</taxon>
        <taxon>Gunneridae</taxon>
        <taxon>Pentapetalae</taxon>
        <taxon>asterids</taxon>
        <taxon>campanulids</taxon>
        <taxon>Asterales</taxon>
        <taxon>Asteraceae</taxon>
        <taxon>Asteroideae</taxon>
        <taxon>Heliantheae alliance</taxon>
        <taxon>Madieae</taxon>
        <taxon>Madiinae</taxon>
        <taxon>Deinandra</taxon>
    </lineage>
</organism>
<dbReference type="Proteomes" id="UP001408789">
    <property type="component" value="Unassembled WGS sequence"/>
</dbReference>
<name>A0AAP0GQ60_9ASTR</name>
<dbReference type="Pfam" id="PF00881">
    <property type="entry name" value="Nitroreductase"/>
    <property type="match status" value="1"/>
</dbReference>
<comment type="caution">
    <text evidence="3">The sequence shown here is derived from an EMBL/GenBank/DDBJ whole genome shotgun (WGS) entry which is preliminary data.</text>
</comment>
<evidence type="ECO:0000259" key="2">
    <source>
        <dbReference type="Pfam" id="PF00881"/>
    </source>
</evidence>
<keyword evidence="4" id="KW-1185">Reference proteome</keyword>
<dbReference type="PANTHER" id="PTHR42741:SF3">
    <property type="entry name" value="NITROREDUCTASE FAMILY PROTEIN"/>
    <property type="match status" value="1"/>
</dbReference>
<evidence type="ECO:0000313" key="4">
    <source>
        <dbReference type="Proteomes" id="UP001408789"/>
    </source>
</evidence>
<sequence>MRSFHRTIHNPHLLLLLLPLTTNLGLLPPPRLTMSLSSSFSTITQQQNSEQLLAQVLAYHNQTKHSFTNYARGPRGLDWDNQPNPFRRYISAPLRPLLHPSDSSHDSPLYTSLFTSLPPPKPVSKTTISHFFYDSLALSAWKSTGFSTWSLRVNPSSGNLHPTEAYIISPPIDSLSDSSAFVAHYAPKEHSLEIRTQIPSGFFSNFFPNGSFLIGLSSVFWREAWKYGERGFRYCNHDVGHAMAAVSMAAAGLGWDVKVLDGLGHEELKKIMGLEVYPEFKIPARTVKGKFEEIEFEHPDCLLLVFPNGIDKFDINYKDLSLAISQFSNLDWKGEPNSLSKEHICWDIIYKTSETVKKPLTLEKSFVIDSFEKSATCSDNSYNHLTLRELVRKRRSAVDMDGVTSIARNTFYQILLHCLPSGFQEKQKRQLGLPYRAMDWDSEVHCVLFVHRVVGLPKGLYFLVRNEEHFDDLKKATRSDFKWEKPEGCPPELPLYELARIDCMELSKHLSCHQDIAADGCFSLGMVAHVEPTLRDKGVWMYPRLFWETGVVGQVLYLEAHAVGISATGIGCFFDDPVHEVLGLTGSNFQSLYHFTVGGPVIDKRIMSLPAYPGPGVDA</sequence>
<dbReference type="InterPro" id="IPR029479">
    <property type="entry name" value="Nitroreductase"/>
</dbReference>
<evidence type="ECO:0000256" key="1">
    <source>
        <dbReference type="SAM" id="SignalP"/>
    </source>
</evidence>
<dbReference type="EMBL" id="JBCNJP010000021">
    <property type="protein sequence ID" value="KAK9058963.1"/>
    <property type="molecule type" value="Genomic_DNA"/>
</dbReference>
<protein>
    <recommendedName>
        <fullName evidence="2">Nitroreductase domain-containing protein</fullName>
    </recommendedName>
</protein>
<proteinExistence type="predicted"/>